<dbReference type="AlphaFoldDB" id="A0A8S1HDP8"/>
<protein>
    <recommendedName>
        <fullName evidence="2">Piwi domain-containing protein</fullName>
    </recommendedName>
</protein>
<dbReference type="Gene3D" id="3.30.420.10">
    <property type="entry name" value="Ribonuclease H-like superfamily/Ribonuclease H"/>
    <property type="match status" value="1"/>
</dbReference>
<feature type="domain" description="Piwi" evidence="2">
    <location>
        <begin position="587"/>
        <end position="854"/>
    </location>
</feature>
<evidence type="ECO:0000313" key="3">
    <source>
        <dbReference type="EMBL" id="CAD6192561.1"/>
    </source>
</evidence>
<dbReference type="InterPro" id="IPR003165">
    <property type="entry name" value="Piwi"/>
</dbReference>
<dbReference type="Proteomes" id="UP000835052">
    <property type="component" value="Unassembled WGS sequence"/>
</dbReference>
<sequence>MSLPKNFQSMKISEKRPKNGMRPLPSKRPGGKAGKLKKVVTNVRILKIKNSVPIFKYDVSTEMKYALQNGELSNPKSLTKGSMTKDSSVQRRKQLALAAMESARRNHSNVFSQGNAFYDGQASLYTDFKIPGTEGEGLSLSIPPEDITNTNPAEIRMVIKKTAETFQASTSDLGKALNVCPALSDFTTIEALNVAVSNYATSKDDVITYDGSIHYLYQPKNAGLSEKDAPALSEDKQMAVGMAGIVGVYEGTDKPMVAVVVELKKSAFHSDHQPLYEKLKSTAKEYKRNVPNKFEPNDPLARLVENLFKGLELQKTYGRNAGTPDAKSIVFGGFGQSAASATFEHEGRPITVQQYFQSVLGIKLQTPHIPTVYDSRDRRCLLPLELLIVSENQRVKTEQQTKEQQKKSIKATAILPEQRLKQTEKIANYLKFSSQNEDLKSLGIEVEDDFLKVPARILEGPNIKDGKGVGPLKDNCKWDLKCLIAPARIVKWTVIVIMSPNLNYQEYILRLSRKASQMGLRLPNPVFKVLMRYENDIEVLIRNEKNNGTEFVLFIARDDLNLHPWIKYFELKHDIATQEIKCGRAAQTIERNDSITLQNVILKLNLKNGGLNYELTPKNPTSKIFATDQSRLFVGIEMSHGVRGKGFSVLGWSANIKQNPSEYLGGHYYVKNTQEENTLLPTIRRVIERCLETCAKLQRKIGHVFVYLNGVSEGQYADVNVDYVEAIRSGFGGLHLKVTVVAVSSIHNVRLYQEEFKGKNASETNIWPGSVVDSCIVSPVINEFFLQSHLAFQGTANTPKYALVNDDSGIPMDILEIITHQLTFLHQIGCSAISVPVPLYMAGECATRGADLLATARTNNEDYVEDIELLNTNLVYDGKKIASVRINA</sequence>
<dbReference type="InterPro" id="IPR012337">
    <property type="entry name" value="RNaseH-like_sf"/>
</dbReference>
<dbReference type="InterPro" id="IPR036085">
    <property type="entry name" value="PAZ_dom_sf"/>
</dbReference>
<dbReference type="Pfam" id="PF02170">
    <property type="entry name" value="PAZ"/>
    <property type="match status" value="1"/>
</dbReference>
<evidence type="ECO:0000259" key="2">
    <source>
        <dbReference type="PROSITE" id="PS50822"/>
    </source>
</evidence>
<evidence type="ECO:0000256" key="1">
    <source>
        <dbReference type="SAM" id="MobiDB-lite"/>
    </source>
</evidence>
<dbReference type="SUPFAM" id="SSF53098">
    <property type="entry name" value="Ribonuclease H-like"/>
    <property type="match status" value="1"/>
</dbReference>
<dbReference type="InterPro" id="IPR036397">
    <property type="entry name" value="RNaseH_sf"/>
</dbReference>
<dbReference type="SMART" id="SM00950">
    <property type="entry name" value="Piwi"/>
    <property type="match status" value="1"/>
</dbReference>
<dbReference type="OrthoDB" id="9981668at2759"/>
<dbReference type="Gene3D" id="3.40.50.2300">
    <property type="match status" value="1"/>
</dbReference>
<reference evidence="3" key="1">
    <citation type="submission" date="2020-10" db="EMBL/GenBank/DDBJ databases">
        <authorList>
            <person name="Kikuchi T."/>
        </authorList>
    </citation>
    <scope>NUCLEOTIDE SEQUENCE</scope>
    <source>
        <strain evidence="3">NKZ352</strain>
    </source>
</reference>
<accession>A0A8S1HDP8</accession>
<gene>
    <name evidence="3" type="ORF">CAUJ_LOCUS8480</name>
</gene>
<feature type="compositionally biased region" description="Polar residues" evidence="1">
    <location>
        <begin position="1"/>
        <end position="11"/>
    </location>
</feature>
<name>A0A8S1HDP8_9PELO</name>
<dbReference type="PANTHER" id="PTHR22891">
    <property type="entry name" value="EUKARYOTIC TRANSLATION INITIATION FACTOR 2C"/>
    <property type="match status" value="1"/>
</dbReference>
<dbReference type="SUPFAM" id="SSF101690">
    <property type="entry name" value="PAZ domain"/>
    <property type="match status" value="1"/>
</dbReference>
<dbReference type="Gene3D" id="2.170.260.10">
    <property type="entry name" value="paz domain"/>
    <property type="match status" value="1"/>
</dbReference>
<dbReference type="InterPro" id="IPR003100">
    <property type="entry name" value="PAZ_dom"/>
</dbReference>
<dbReference type="EMBL" id="CAJGYM010000028">
    <property type="protein sequence ID" value="CAD6192561.1"/>
    <property type="molecule type" value="Genomic_DNA"/>
</dbReference>
<dbReference type="CDD" id="cd02846">
    <property type="entry name" value="PAZ_argonaute_like"/>
    <property type="match status" value="1"/>
</dbReference>
<proteinExistence type="predicted"/>
<keyword evidence="4" id="KW-1185">Reference proteome</keyword>
<dbReference type="GO" id="GO:0003723">
    <property type="term" value="F:RNA binding"/>
    <property type="evidence" value="ECO:0007669"/>
    <property type="project" value="InterPro"/>
</dbReference>
<comment type="caution">
    <text evidence="3">The sequence shown here is derived from an EMBL/GenBank/DDBJ whole genome shotgun (WGS) entry which is preliminary data.</text>
</comment>
<dbReference type="PROSITE" id="PS50822">
    <property type="entry name" value="PIWI"/>
    <property type="match status" value="1"/>
</dbReference>
<feature type="region of interest" description="Disordered" evidence="1">
    <location>
        <begin position="1"/>
        <end position="35"/>
    </location>
</feature>
<organism evidence="3 4">
    <name type="scientific">Caenorhabditis auriculariae</name>
    <dbReference type="NCBI Taxonomy" id="2777116"/>
    <lineage>
        <taxon>Eukaryota</taxon>
        <taxon>Metazoa</taxon>
        <taxon>Ecdysozoa</taxon>
        <taxon>Nematoda</taxon>
        <taxon>Chromadorea</taxon>
        <taxon>Rhabditida</taxon>
        <taxon>Rhabditina</taxon>
        <taxon>Rhabditomorpha</taxon>
        <taxon>Rhabditoidea</taxon>
        <taxon>Rhabditidae</taxon>
        <taxon>Peloderinae</taxon>
        <taxon>Caenorhabditis</taxon>
    </lineage>
</organism>
<evidence type="ECO:0000313" key="4">
    <source>
        <dbReference type="Proteomes" id="UP000835052"/>
    </source>
</evidence>
<dbReference type="Pfam" id="PF02171">
    <property type="entry name" value="Piwi"/>
    <property type="match status" value="1"/>
</dbReference>